<feature type="compositionally biased region" description="Basic and acidic residues" evidence="1">
    <location>
        <begin position="81"/>
        <end position="90"/>
    </location>
</feature>
<reference evidence="2" key="4">
    <citation type="submission" date="2019-03" db="UniProtKB">
        <authorList>
            <consortium name="EnsemblPlants"/>
        </authorList>
    </citation>
    <scope>IDENTIFICATION</scope>
</reference>
<evidence type="ECO:0000256" key="1">
    <source>
        <dbReference type="SAM" id="MobiDB-lite"/>
    </source>
</evidence>
<keyword evidence="3" id="KW-1185">Reference proteome</keyword>
<feature type="region of interest" description="Disordered" evidence="1">
    <location>
        <begin position="1"/>
        <end position="90"/>
    </location>
</feature>
<sequence length="90" mass="10007">PHVVSTRPTPPLARLSPLSRRPPNVARPDPPLPASRRGPSSGSRVASRWSSRRPRFHRLPEETSPQGNLAINQLIMGKARSFKEEKLTRG</sequence>
<evidence type="ECO:0000313" key="2">
    <source>
        <dbReference type="EnsemblPlants" id="AET2Gv21281700.2"/>
    </source>
</evidence>
<accession>A0A453DK95</accession>
<dbReference type="AlphaFoldDB" id="A0A453DK95"/>
<evidence type="ECO:0000313" key="3">
    <source>
        <dbReference type="Proteomes" id="UP000015105"/>
    </source>
</evidence>
<dbReference type="Proteomes" id="UP000015105">
    <property type="component" value="Chromosome 2D"/>
</dbReference>
<protein>
    <submittedName>
        <fullName evidence="2">Uncharacterized protein</fullName>
    </submittedName>
</protein>
<reference evidence="2" key="5">
    <citation type="journal article" date="2021" name="G3 (Bethesda)">
        <title>Aegilops tauschii genome assembly Aet v5.0 features greater sequence contiguity and improved annotation.</title>
        <authorList>
            <person name="Wang L."/>
            <person name="Zhu T."/>
            <person name="Rodriguez J.C."/>
            <person name="Deal K.R."/>
            <person name="Dubcovsky J."/>
            <person name="McGuire P.E."/>
            <person name="Lux T."/>
            <person name="Spannagl M."/>
            <person name="Mayer K.F.X."/>
            <person name="Baldrich P."/>
            <person name="Meyers B.C."/>
            <person name="Huo N."/>
            <person name="Gu Y.Q."/>
            <person name="Zhou H."/>
            <person name="Devos K.M."/>
            <person name="Bennetzen J.L."/>
            <person name="Unver T."/>
            <person name="Budak H."/>
            <person name="Gulick P.J."/>
            <person name="Galiba G."/>
            <person name="Kalapos B."/>
            <person name="Nelson D.R."/>
            <person name="Li P."/>
            <person name="You F.M."/>
            <person name="Luo M.C."/>
            <person name="Dvorak J."/>
        </authorList>
    </citation>
    <scope>NUCLEOTIDE SEQUENCE [LARGE SCALE GENOMIC DNA]</scope>
    <source>
        <strain evidence="2">cv. AL8/78</strain>
    </source>
</reference>
<name>A0A453DK95_AEGTS</name>
<proteinExistence type="predicted"/>
<dbReference type="EnsemblPlants" id="AET2Gv21281700.2">
    <property type="protein sequence ID" value="AET2Gv21281700.2"/>
    <property type="gene ID" value="AET2Gv21281700"/>
</dbReference>
<dbReference type="Gramene" id="AET2Gv21281700.2">
    <property type="protein sequence ID" value="AET2Gv21281700.2"/>
    <property type="gene ID" value="AET2Gv21281700"/>
</dbReference>
<reference evidence="3" key="1">
    <citation type="journal article" date="2014" name="Science">
        <title>Ancient hybridizations among the ancestral genomes of bread wheat.</title>
        <authorList>
            <consortium name="International Wheat Genome Sequencing Consortium,"/>
            <person name="Marcussen T."/>
            <person name="Sandve S.R."/>
            <person name="Heier L."/>
            <person name="Spannagl M."/>
            <person name="Pfeifer M."/>
            <person name="Jakobsen K.S."/>
            <person name="Wulff B.B."/>
            <person name="Steuernagel B."/>
            <person name="Mayer K.F."/>
            <person name="Olsen O.A."/>
        </authorList>
    </citation>
    <scope>NUCLEOTIDE SEQUENCE [LARGE SCALE GENOMIC DNA]</scope>
    <source>
        <strain evidence="3">cv. AL8/78</strain>
    </source>
</reference>
<reference evidence="3" key="2">
    <citation type="journal article" date="2017" name="Nat. Plants">
        <title>The Aegilops tauschii genome reveals multiple impacts of transposons.</title>
        <authorList>
            <person name="Zhao G."/>
            <person name="Zou C."/>
            <person name="Li K."/>
            <person name="Wang K."/>
            <person name="Li T."/>
            <person name="Gao L."/>
            <person name="Zhang X."/>
            <person name="Wang H."/>
            <person name="Yang Z."/>
            <person name="Liu X."/>
            <person name="Jiang W."/>
            <person name="Mao L."/>
            <person name="Kong X."/>
            <person name="Jiao Y."/>
            <person name="Jia J."/>
        </authorList>
    </citation>
    <scope>NUCLEOTIDE SEQUENCE [LARGE SCALE GENOMIC DNA]</scope>
    <source>
        <strain evidence="3">cv. AL8/78</strain>
    </source>
</reference>
<organism evidence="2 3">
    <name type="scientific">Aegilops tauschii subsp. strangulata</name>
    <name type="common">Goatgrass</name>
    <dbReference type="NCBI Taxonomy" id="200361"/>
    <lineage>
        <taxon>Eukaryota</taxon>
        <taxon>Viridiplantae</taxon>
        <taxon>Streptophyta</taxon>
        <taxon>Embryophyta</taxon>
        <taxon>Tracheophyta</taxon>
        <taxon>Spermatophyta</taxon>
        <taxon>Magnoliopsida</taxon>
        <taxon>Liliopsida</taxon>
        <taxon>Poales</taxon>
        <taxon>Poaceae</taxon>
        <taxon>BOP clade</taxon>
        <taxon>Pooideae</taxon>
        <taxon>Triticodae</taxon>
        <taxon>Triticeae</taxon>
        <taxon>Triticinae</taxon>
        <taxon>Aegilops</taxon>
    </lineage>
</organism>
<reference evidence="2" key="3">
    <citation type="journal article" date="2017" name="Nature">
        <title>Genome sequence of the progenitor of the wheat D genome Aegilops tauschii.</title>
        <authorList>
            <person name="Luo M.C."/>
            <person name="Gu Y.Q."/>
            <person name="Puiu D."/>
            <person name="Wang H."/>
            <person name="Twardziok S.O."/>
            <person name="Deal K.R."/>
            <person name="Huo N."/>
            <person name="Zhu T."/>
            <person name="Wang L."/>
            <person name="Wang Y."/>
            <person name="McGuire P.E."/>
            <person name="Liu S."/>
            <person name="Long H."/>
            <person name="Ramasamy R.K."/>
            <person name="Rodriguez J.C."/>
            <person name="Van S.L."/>
            <person name="Yuan L."/>
            <person name="Wang Z."/>
            <person name="Xia Z."/>
            <person name="Xiao L."/>
            <person name="Anderson O.D."/>
            <person name="Ouyang S."/>
            <person name="Liang Y."/>
            <person name="Zimin A.V."/>
            <person name="Pertea G."/>
            <person name="Qi P."/>
            <person name="Bennetzen J.L."/>
            <person name="Dai X."/>
            <person name="Dawson M.W."/>
            <person name="Muller H.G."/>
            <person name="Kugler K."/>
            <person name="Rivarola-Duarte L."/>
            <person name="Spannagl M."/>
            <person name="Mayer K.F.X."/>
            <person name="Lu F.H."/>
            <person name="Bevan M.W."/>
            <person name="Leroy P."/>
            <person name="Li P."/>
            <person name="You F.M."/>
            <person name="Sun Q."/>
            <person name="Liu Z."/>
            <person name="Lyons E."/>
            <person name="Wicker T."/>
            <person name="Salzberg S.L."/>
            <person name="Devos K.M."/>
            <person name="Dvorak J."/>
        </authorList>
    </citation>
    <scope>NUCLEOTIDE SEQUENCE [LARGE SCALE GENOMIC DNA]</scope>
    <source>
        <strain evidence="2">cv. AL8/78</strain>
    </source>
</reference>
<feature type="compositionally biased region" description="Low complexity" evidence="1">
    <location>
        <begin position="34"/>
        <end position="49"/>
    </location>
</feature>